<keyword evidence="4" id="KW-1185">Reference proteome</keyword>
<evidence type="ECO:0000313" key="3">
    <source>
        <dbReference type="EMBL" id="KIM74079.1"/>
    </source>
</evidence>
<dbReference type="OrthoDB" id="5186at2759"/>
<dbReference type="Gene3D" id="3.40.50.410">
    <property type="entry name" value="von Willebrand factor, type A domain"/>
    <property type="match status" value="1"/>
</dbReference>
<proteinExistence type="predicted"/>
<dbReference type="SUPFAM" id="SSF52540">
    <property type="entry name" value="P-loop containing nucleoside triphosphate hydrolases"/>
    <property type="match status" value="2"/>
</dbReference>
<dbReference type="GO" id="GO:0005737">
    <property type="term" value="C:cytoplasm"/>
    <property type="evidence" value="ECO:0007669"/>
    <property type="project" value="TreeGrafter"/>
</dbReference>
<dbReference type="InterPro" id="IPR036465">
    <property type="entry name" value="vWFA_dom_sf"/>
</dbReference>
<feature type="domain" description="ATPase dynein-related AAA" evidence="2">
    <location>
        <begin position="449"/>
        <end position="565"/>
    </location>
</feature>
<name>A0A0C3F1P6_PILCF</name>
<feature type="compositionally biased region" description="Gly residues" evidence="1">
    <location>
        <begin position="1048"/>
        <end position="1065"/>
    </location>
</feature>
<feature type="domain" description="ATPase dynein-related AAA" evidence="2">
    <location>
        <begin position="72"/>
        <end position="224"/>
    </location>
</feature>
<evidence type="ECO:0000259" key="2">
    <source>
        <dbReference type="Pfam" id="PF07728"/>
    </source>
</evidence>
<dbReference type="STRING" id="765440.A0A0C3F1P6"/>
<dbReference type="InParanoid" id="A0A0C3F1P6"/>
<protein>
    <recommendedName>
        <fullName evidence="2">ATPase dynein-related AAA domain-containing protein</fullName>
    </recommendedName>
</protein>
<feature type="compositionally biased region" description="Basic and acidic residues" evidence="1">
    <location>
        <begin position="1029"/>
        <end position="1038"/>
    </location>
</feature>
<dbReference type="PANTHER" id="PTHR21610">
    <property type="entry name" value="VON WILLEBRAND FACTOR A DOMAIN-CONTAINING PROTEIN 8"/>
    <property type="match status" value="1"/>
</dbReference>
<dbReference type="HOGENOM" id="CLU_001400_1_0_1"/>
<dbReference type="InterPro" id="IPR011704">
    <property type="entry name" value="ATPase_dyneun-rel_AAA"/>
</dbReference>
<dbReference type="GO" id="GO:0016887">
    <property type="term" value="F:ATP hydrolysis activity"/>
    <property type="evidence" value="ECO:0007669"/>
    <property type="project" value="InterPro"/>
</dbReference>
<dbReference type="SUPFAM" id="SSF53300">
    <property type="entry name" value="vWA-like"/>
    <property type="match status" value="1"/>
</dbReference>
<dbReference type="InterPro" id="IPR039891">
    <property type="entry name" value="VWA8"/>
</dbReference>
<dbReference type="PANTHER" id="PTHR21610:SF9">
    <property type="entry name" value="VON WILLEBRAND FACTOR A DOMAIN-CONTAINING PROTEIN 8"/>
    <property type="match status" value="1"/>
</dbReference>
<reference evidence="3 4" key="1">
    <citation type="submission" date="2014-04" db="EMBL/GenBank/DDBJ databases">
        <authorList>
            <consortium name="DOE Joint Genome Institute"/>
            <person name="Kuo A."/>
            <person name="Tarkka M."/>
            <person name="Buscot F."/>
            <person name="Kohler A."/>
            <person name="Nagy L.G."/>
            <person name="Floudas D."/>
            <person name="Copeland A."/>
            <person name="Barry K.W."/>
            <person name="Cichocki N."/>
            <person name="Veneault-Fourrey C."/>
            <person name="LaButti K."/>
            <person name="Lindquist E.A."/>
            <person name="Lipzen A."/>
            <person name="Lundell T."/>
            <person name="Morin E."/>
            <person name="Murat C."/>
            <person name="Sun H."/>
            <person name="Tunlid A."/>
            <person name="Henrissat B."/>
            <person name="Grigoriev I.V."/>
            <person name="Hibbett D.S."/>
            <person name="Martin F."/>
            <person name="Nordberg H.P."/>
            <person name="Cantor M.N."/>
            <person name="Hua S.X."/>
        </authorList>
    </citation>
    <scope>NUCLEOTIDE SEQUENCE [LARGE SCALE GENOMIC DNA]</scope>
    <source>
        <strain evidence="3 4">F 1598</strain>
    </source>
</reference>
<dbReference type="Proteomes" id="UP000054166">
    <property type="component" value="Unassembled WGS sequence"/>
</dbReference>
<reference evidence="4" key="2">
    <citation type="submission" date="2015-01" db="EMBL/GenBank/DDBJ databases">
        <title>Evolutionary Origins and Diversification of the Mycorrhizal Mutualists.</title>
        <authorList>
            <consortium name="DOE Joint Genome Institute"/>
            <consortium name="Mycorrhizal Genomics Consortium"/>
            <person name="Kohler A."/>
            <person name="Kuo A."/>
            <person name="Nagy L.G."/>
            <person name="Floudas D."/>
            <person name="Copeland A."/>
            <person name="Barry K.W."/>
            <person name="Cichocki N."/>
            <person name="Veneault-Fourrey C."/>
            <person name="LaButti K."/>
            <person name="Lindquist E.A."/>
            <person name="Lipzen A."/>
            <person name="Lundell T."/>
            <person name="Morin E."/>
            <person name="Murat C."/>
            <person name="Riley R."/>
            <person name="Ohm R."/>
            <person name="Sun H."/>
            <person name="Tunlid A."/>
            <person name="Henrissat B."/>
            <person name="Grigoriev I.V."/>
            <person name="Hibbett D.S."/>
            <person name="Martin F."/>
        </authorList>
    </citation>
    <scope>NUCLEOTIDE SEQUENCE [LARGE SCALE GENOMIC DNA]</scope>
    <source>
        <strain evidence="4">F 1598</strain>
    </source>
</reference>
<evidence type="ECO:0000256" key="1">
    <source>
        <dbReference type="SAM" id="MobiDB-lite"/>
    </source>
</evidence>
<gene>
    <name evidence="3" type="ORF">PILCRDRAFT_801558</name>
</gene>
<sequence>MGPQRRLNHILNELSPAPPSIGTLRLGDITFEVPASHSPSRLSHSGEILDMRNPVNVDNLHFLLQKYLLGQDVFLVSQPGPYARHLALTFANLINAEYEYITLNRDVGETELKQGREIRAGGNLVYVDSPAVRAVKCGRILILEGIEKAERGIMPILNNLLENREMNLDDGAHIIHPHRYAQLDTSNSDKNFIPAHKNFRVIAIAAPVPPYPGYPSDPPFRSRFQARFCDPVGSLLALSSRIINKVPSSISSIPFKIRDIILSSQYASESHESLQAVSKSALPAFPQTALVKLYSLVALFPPLSNPSPGQLARLFFTIHPSLAHAPFQAWAMLSRQTEESGLGELGSPSMINSAEDIGLFGYQIIRIERENEYQVRVFFEGPQSTSPIVISVPAGPLELRPFPFTGKLEFHPTRRFIGLLTCFLQAHALGWDISFIPPALPSTASSSTSTLVKVFGQILGYETEAVHMYKELGGRELTMRRKIEASGATTWEPSPIIEAAWTGRLLHLAGLDVIGATAGSLARLAQDREAELWEGKRIVSNASAEEVSSGELSVTHPSFRIISTASKSLPLKDWLNDEHANMFFPIPSQPMDADEENEILLKTGCSPNIIKTLLSFAEKYRQSLSADAVQKNRKLGTRALLRITTRLTRFPQGDDLYALISRSLLAEFLPAVERITLDTLLQEAGIIKRSAWFNPSPIVQDNVILFPEACSPDSTMGTTRIPRFNPLLDPDGVTSRVPHMDHFYDNSLQSGLMRDLAIDLELLGEHLVLLGNQILGRPREYIQLHRDTTVNQLMFSTTLERGVIKYTDSPLLRAITYGRIILIDEADKAPEHVVAIFRSLAGQNEMTLSDGRRVRAVRERESDIVVHPMFRLILLANRPGYPFLGNHFLQVLGDNFSCHAVPNPDQESEQKLLSQLAPELDKDMISRLVLAFQDLRRGYDAGTLSYPYSLRELINLVRHMRAYPNDDLGTSLRNIFDFDIYKHETIERLSEILELYGLTVKKLGLDASREAVTKKIHDIKFEPTGTDLDEPKEGEHDANNNSHHGGNKWAGGSGGRDTAGQGGRGGYKRLSTGHNIKQISDDLKNEVPEHIKDRAREMAREELKRRLEELNMSASDAKGYGQLLNGVDAHIRSLHDLLEHLAAKEEERVWVKRQTDGELDDSRLTEGITGEATVYKRRGLEKPEIGRPQMKPKRVRFVFDISGSMYRFQYDGRLQRSLETAVMLMESFDRVSRKEKYAWDSGESPTIPLTETDKPPTELSDRWKVVEKMAMVTQYAFSGDYTIEAIEKSVLEVATHDADDWFVIAITDANFGRYHITPDDLKRAMNKDPKVHTALICIGDGADAVWLTKVLPGRAFRVANAGDIPTVLRSILSTMVDR</sequence>
<evidence type="ECO:0000313" key="4">
    <source>
        <dbReference type="Proteomes" id="UP000054166"/>
    </source>
</evidence>
<dbReference type="GO" id="GO:0005524">
    <property type="term" value="F:ATP binding"/>
    <property type="evidence" value="ECO:0007669"/>
    <property type="project" value="InterPro"/>
</dbReference>
<accession>A0A0C3F1P6</accession>
<dbReference type="InterPro" id="IPR027417">
    <property type="entry name" value="P-loop_NTPase"/>
</dbReference>
<dbReference type="EMBL" id="KN833067">
    <property type="protein sequence ID" value="KIM74079.1"/>
    <property type="molecule type" value="Genomic_DNA"/>
</dbReference>
<dbReference type="Pfam" id="PF07728">
    <property type="entry name" value="AAA_5"/>
    <property type="match status" value="3"/>
</dbReference>
<feature type="region of interest" description="Disordered" evidence="1">
    <location>
        <begin position="1022"/>
        <end position="1074"/>
    </location>
</feature>
<feature type="domain" description="ATPase dynein-related AAA" evidence="2">
    <location>
        <begin position="773"/>
        <end position="892"/>
    </location>
</feature>
<dbReference type="Gene3D" id="3.40.50.300">
    <property type="entry name" value="P-loop containing nucleotide triphosphate hydrolases"/>
    <property type="match status" value="2"/>
</dbReference>
<organism evidence="3 4">
    <name type="scientific">Piloderma croceum (strain F 1598)</name>
    <dbReference type="NCBI Taxonomy" id="765440"/>
    <lineage>
        <taxon>Eukaryota</taxon>
        <taxon>Fungi</taxon>
        <taxon>Dikarya</taxon>
        <taxon>Basidiomycota</taxon>
        <taxon>Agaricomycotina</taxon>
        <taxon>Agaricomycetes</taxon>
        <taxon>Agaricomycetidae</taxon>
        <taxon>Atheliales</taxon>
        <taxon>Atheliaceae</taxon>
        <taxon>Piloderma</taxon>
    </lineage>
</organism>